<dbReference type="OrthoDB" id="28868at2759"/>
<reference evidence="2 3" key="1">
    <citation type="submission" date="2018-02" db="EMBL/GenBank/DDBJ databases">
        <title>The genomes of Aspergillus section Nigri reveals drivers in fungal speciation.</title>
        <authorList>
            <consortium name="DOE Joint Genome Institute"/>
            <person name="Vesth T.C."/>
            <person name="Nybo J."/>
            <person name="Theobald S."/>
            <person name="Brandl J."/>
            <person name="Frisvad J.C."/>
            <person name="Nielsen K.F."/>
            <person name="Lyhne E.K."/>
            <person name="Kogle M.E."/>
            <person name="Kuo A."/>
            <person name="Riley R."/>
            <person name="Clum A."/>
            <person name="Nolan M."/>
            <person name="Lipzen A."/>
            <person name="Salamov A."/>
            <person name="Henrissat B."/>
            <person name="Wiebenga A."/>
            <person name="De vries R.P."/>
            <person name="Grigoriev I.V."/>
            <person name="Mortensen U.H."/>
            <person name="Andersen M.R."/>
            <person name="Baker S.E."/>
        </authorList>
    </citation>
    <scope>NUCLEOTIDE SEQUENCE [LARGE SCALE GENOMIC DNA]</scope>
    <source>
        <strain evidence="2 3">CBS 101889</strain>
    </source>
</reference>
<dbReference type="AlphaFoldDB" id="A0A395HNM0"/>
<dbReference type="VEuPathDB" id="FungiDB:BO97DRAFT_473046"/>
<dbReference type="InterPro" id="IPR036047">
    <property type="entry name" value="F-box-like_dom_sf"/>
</dbReference>
<dbReference type="PANTHER" id="PTHR31350:SF27">
    <property type="entry name" value="HEMIMETHYLATED DNA-BINDING DOMAIN-CONTAINING PROTEIN"/>
    <property type="match status" value="1"/>
</dbReference>
<dbReference type="NCBIfam" id="TIGR02097">
    <property type="entry name" value="yccV"/>
    <property type="match status" value="1"/>
</dbReference>
<evidence type="ECO:0000313" key="3">
    <source>
        <dbReference type="Proteomes" id="UP000248961"/>
    </source>
</evidence>
<dbReference type="InterPro" id="IPR032698">
    <property type="entry name" value="SirB1_N"/>
</dbReference>
<dbReference type="Pfam" id="PF08755">
    <property type="entry name" value="YccV-like"/>
    <property type="match status" value="1"/>
</dbReference>
<dbReference type="GO" id="GO:0003677">
    <property type="term" value="F:DNA binding"/>
    <property type="evidence" value="ECO:0007669"/>
    <property type="project" value="InterPro"/>
</dbReference>
<dbReference type="Gene3D" id="1.20.1280.50">
    <property type="match status" value="1"/>
</dbReference>
<dbReference type="SMART" id="SM00992">
    <property type="entry name" value="YccV-like"/>
    <property type="match status" value="1"/>
</dbReference>
<proteinExistence type="predicted"/>
<organism evidence="2 3">
    <name type="scientific">Aspergillus homomorphus (strain CBS 101889)</name>
    <dbReference type="NCBI Taxonomy" id="1450537"/>
    <lineage>
        <taxon>Eukaryota</taxon>
        <taxon>Fungi</taxon>
        <taxon>Dikarya</taxon>
        <taxon>Ascomycota</taxon>
        <taxon>Pezizomycotina</taxon>
        <taxon>Eurotiomycetes</taxon>
        <taxon>Eurotiomycetidae</taxon>
        <taxon>Eurotiales</taxon>
        <taxon>Aspergillaceae</taxon>
        <taxon>Aspergillus</taxon>
        <taxon>Aspergillus subgen. Circumdati</taxon>
    </lineage>
</organism>
<dbReference type="STRING" id="1450537.A0A395HNM0"/>
<evidence type="ECO:0000259" key="1">
    <source>
        <dbReference type="SMART" id="SM00992"/>
    </source>
</evidence>
<sequence>MVLSLDCLPEELLQQILYYCQPHSTAALEQTARRFRGVTNEPTVWRYYCLTRFKFWAPGHEISRRLVGPISGSSWKQLYIVKHSSYRATTRLLDSILSSQAGRIEKFQAIIDLGYDAKDALLHNISAGSNMDDHLARRYYARAVLTGLHRSLAIREWAKLRNGDNVSLSRALGAFDLFIPESGFGSLDEIIVELDDIMSSIIKSHPDIHLLTCRDKARTIATFLRTNNFTGIEPGRGYHRLEHNFIGVSLNDPAHNSLPLISAAIYCHVARGLGLDARPCGFPFHVHVIVVPPIGFDVDGHELEAGTQGHPIYMDPFRSDKETPIADLQNQLNFLGASTAEQSTFLGESQVPEIVLRCAKNILNSLQRGSNFLGVRSASVDLVSAKYAAVWSSMLLSDPARPIELKHSLTCLMELLAMEFPSDVNLVQRFITPLFYGMAEYDNILESLHVMRAVDGIPREVKERSPRHGTVKYKIGQVFMHRRYAYRAIITGWDVECGAGEQWMRRMGVDRLQDGRHQSFYHVLVEDKSFRYVAEENIEPFVTDITDLPHSLVATAGKHFKRWDVDRRVFVSNIRDEYPND</sequence>
<dbReference type="Pfam" id="PF12937">
    <property type="entry name" value="F-box-like"/>
    <property type="match status" value="1"/>
</dbReference>
<dbReference type="Pfam" id="PF13369">
    <property type="entry name" value="Transglut_core2"/>
    <property type="match status" value="1"/>
</dbReference>
<dbReference type="Gene3D" id="2.30.30.390">
    <property type="entry name" value="Hemimethylated DNA-binding domain"/>
    <property type="match status" value="1"/>
</dbReference>
<protein>
    <submittedName>
        <fullName evidence="2">YccV-like-domain-containing protein</fullName>
    </submittedName>
</protein>
<dbReference type="SUPFAM" id="SSF141255">
    <property type="entry name" value="YccV-like"/>
    <property type="match status" value="1"/>
</dbReference>
<dbReference type="EMBL" id="KZ824314">
    <property type="protein sequence ID" value="RAL08438.1"/>
    <property type="molecule type" value="Genomic_DNA"/>
</dbReference>
<dbReference type="RefSeq" id="XP_025547592.1">
    <property type="nucleotide sequence ID" value="XM_025700204.1"/>
</dbReference>
<dbReference type="PANTHER" id="PTHR31350">
    <property type="entry name" value="SI:DKEY-261L7.2"/>
    <property type="match status" value="1"/>
</dbReference>
<dbReference type="Proteomes" id="UP000248961">
    <property type="component" value="Unassembled WGS sequence"/>
</dbReference>
<feature type="domain" description="Hemimethylated DNA-binding" evidence="1">
    <location>
        <begin position="470"/>
        <end position="573"/>
    </location>
</feature>
<name>A0A395HNM0_ASPHC</name>
<dbReference type="InterPro" id="IPR036623">
    <property type="entry name" value="Hemimethylated_DNA-bd_sf"/>
</dbReference>
<dbReference type="InterPro" id="IPR001810">
    <property type="entry name" value="F-box_dom"/>
</dbReference>
<dbReference type="InterPro" id="IPR011722">
    <property type="entry name" value="Hemimethylated_DNA-bd_dom"/>
</dbReference>
<dbReference type="GeneID" id="37204493"/>
<keyword evidence="3" id="KW-1185">Reference proteome</keyword>
<accession>A0A395HNM0</accession>
<dbReference type="SUPFAM" id="SSF81383">
    <property type="entry name" value="F-box domain"/>
    <property type="match status" value="1"/>
</dbReference>
<gene>
    <name evidence="2" type="ORF">BO97DRAFT_473046</name>
</gene>
<evidence type="ECO:0000313" key="2">
    <source>
        <dbReference type="EMBL" id="RAL08438.1"/>
    </source>
</evidence>